<evidence type="ECO:0000313" key="9">
    <source>
        <dbReference type="EMBL" id="TVY46860.1"/>
    </source>
</evidence>
<keyword evidence="4" id="KW-0498">Mitosis</keyword>
<feature type="region of interest" description="Disordered" evidence="6">
    <location>
        <begin position="331"/>
        <end position="356"/>
    </location>
</feature>
<dbReference type="GO" id="GO:0007091">
    <property type="term" value="P:metaphase/anaphase transition of mitotic cell cycle"/>
    <property type="evidence" value="ECO:0007669"/>
    <property type="project" value="TreeGrafter"/>
</dbReference>
<dbReference type="GO" id="GO:0060090">
    <property type="term" value="F:molecular adaptor activity"/>
    <property type="evidence" value="ECO:0007669"/>
    <property type="project" value="TreeGrafter"/>
</dbReference>
<dbReference type="PANTHER" id="PTHR12827:SF3">
    <property type="entry name" value="ANAPHASE-PROMOTING COMPLEX SUBUNIT 1"/>
    <property type="match status" value="1"/>
</dbReference>
<evidence type="ECO:0000256" key="1">
    <source>
        <dbReference type="ARBA" id="ARBA00010547"/>
    </source>
</evidence>
<dbReference type="GO" id="GO:0031145">
    <property type="term" value="P:anaphase-promoting complex-dependent catabolic process"/>
    <property type="evidence" value="ECO:0007669"/>
    <property type="project" value="TreeGrafter"/>
</dbReference>
<keyword evidence="2" id="KW-0132">Cell division</keyword>
<evidence type="ECO:0000256" key="4">
    <source>
        <dbReference type="ARBA" id="ARBA00022776"/>
    </source>
</evidence>
<feature type="region of interest" description="Disordered" evidence="6">
    <location>
        <begin position="431"/>
        <end position="469"/>
    </location>
</feature>
<dbReference type="Gene3D" id="1.25.10.10">
    <property type="entry name" value="Leucine-rich Repeat Variant"/>
    <property type="match status" value="2"/>
</dbReference>
<dbReference type="OrthoDB" id="26401at2759"/>
<dbReference type="InterPro" id="IPR024990">
    <property type="entry name" value="Apc1"/>
</dbReference>
<evidence type="ECO:0000256" key="5">
    <source>
        <dbReference type="ARBA" id="ARBA00023306"/>
    </source>
</evidence>
<keyword evidence="3" id="KW-0677">Repeat</keyword>
<comment type="similarity">
    <text evidence="1">Belongs to the APC1 family.</text>
</comment>
<evidence type="ECO:0000259" key="7">
    <source>
        <dbReference type="Pfam" id="PF12859"/>
    </source>
</evidence>
<feature type="compositionally biased region" description="Polar residues" evidence="6">
    <location>
        <begin position="343"/>
        <end position="356"/>
    </location>
</feature>
<dbReference type="FunFam" id="1.25.10.10:FF:000283">
    <property type="entry name" value="Anaphase-promoting complex subunit 1"/>
    <property type="match status" value="1"/>
</dbReference>
<dbReference type="InterPro" id="IPR049255">
    <property type="entry name" value="Apc1_N"/>
</dbReference>
<dbReference type="Pfam" id="PF12859">
    <property type="entry name" value="ANAPC1"/>
    <property type="match status" value="1"/>
</dbReference>
<feature type="domain" description="Anaphase-promoting complex subunit 1 N-terminal" evidence="7">
    <location>
        <begin position="30"/>
        <end position="776"/>
    </location>
</feature>
<dbReference type="FunFam" id="1.25.10.10:FF:000400">
    <property type="entry name" value="20S cyclosome subunit (APC1/BimE), putative"/>
    <property type="match status" value="1"/>
</dbReference>
<dbReference type="FunFam" id="1.25.10.10:FF:000531">
    <property type="entry name" value="Negative regulator of mitosis"/>
    <property type="match status" value="1"/>
</dbReference>
<sequence length="1953" mass="216285">MASVVSLGLHQPTGLQHAVQEHLLPPDPPSTSYTWDNHFENDAGSAYDSIVDEDELLVTPRCVIWSRGGVYRKSYNFDLEKEPVSQALLTYFPSIGPLESKDTTSTQKSEGSKRSAAIVVFLKTQAHVYFLSGTSHVIHLPFEVESAIAAPNGIIVQRKLRVDNLVPASLKFPKVPPNSFVSSQPQPWSAASSQQSTFSIADLGAPKQYSTRFSSTLKDLWDPPALKNDANWPRLFSLTDPLSEMGLIVEGPSKANSKGHRRSSGKFTALDTAEEILHVSRRGEFSDKDTEHPLVLALTLNRETSMYTVWKLSYISEESVSEKRRVASDTARRRSSFVPGTATGATTPVLSSQPNFRESLGGNAAGIGLKPGKKQADVTKDKPVDLAAAIDPDWDNPTIPRRKSRRVSSMLARADLSANHERSAFSELATGYQHTTNRRGESLGSQHGRVSNGVYGGTGGPSLSQPSQFNHSLNSFLEAPVDELLDELRAGGDFEGFHNMGLDDEEFDALKQEVVLSKVCEVPAEHSNVRYSSQHMPAASQCKIFMLTAPPSAADEQLGNAIVICVLDLDEKRLLVLTLYKNNLDTKENHLRGRKGEQHISLGPNPIMRAKGVLDACRLDDGHISRILVLTETRDGFGELSLQAPWSDMMNITIPVTFTISNIRNLGHDAQPRARREGGFKRILSQGPRALRGLRNSKPHGFVDLVDDQGKMHQLQILLEPRNPHVGKILEVCKAVLPGPKRGEGMLVGWWNAMQWLRLESIDAEDMEWTALVITLFSMVLGLGRKSMPENKTHSKKKSHTGFLRSSSGAQLNMESWQMMQTQEASHGNTLPSWAGNSAWKWLADDGDTASRRRDSEPYPPLFTSLDGDKPNFLQWHAKLARDFTSSTIGQSVVSGILPISENRDTDLRKRALVDTFVGLHILHEEQKLDTTMADALSTGVASLTPILAQLAHWLGWSTWINYYEIEESSLLDSKYDQDSPLDFMIPEPSECPSIYHWIEVCLTTKSKTTFLTLPELIATRTSEQIKNAFDFDHWTRLTPRTLLFTQFFASMQAGWSPAQFVEALAAAGMDRLLLETLPEAVLAPLQEAIVQCQTEPPTTWSKDLLAIVGREDVNILLTPGQRPRQAQSSLLIVRTNNSKVPTHEASLDVHAICLSITETDATRPLDGAAEIDRHSITRAIFKDDRRMNEAISILNTSRPTVARCKPEPQWTESDLLEAQKEHAQMLAYRTLAIPAGRGLLYFSARVPLLTERLMIGGFNLSCVMKPDNTTVGVDKNAFTEEKVCWAFFHAGVAAGLTISRDAKGIDTSWILFNKPVQDLSNRHAGFLLALGLNGHLKSVAKWVAFKYLTPKHTMTSIGLLLGLAASYIGTMDSLITRLLSVHVTRMLPPGAAELNLSPLTQTTGIMGIGILYCDTQHRRMSEIMVSEIEHIDTETEEEPLRNEGYRLAAGFALGFINLGKGTDLKGLHDMRLTERLVALAAGSKKVDLVHVLDKATAAAVVAIALIYMKSENQVLARKVDVPDSLQQFDYVRPDIFLIRTLARHLIMWSRIEPTFLWIQKNLPSAYRERSSLHCVSSLTTNDLPFYDIITGLCFSIALRFAGSGSLVVRDLLIHYLDQFMRICHINADTYDQKLTRNTVRNCQDLLALGVATVMAGTGDVVVFRRLRSMHGRDDGDTPYGSHLAAHLAIGALFLGGGTFTFGTSNLAIAALLVAFYPIFPSSVQDNKSHLQAFRHFWALAAESRCLVTRDIDTNQPVPMPITITLRNGEVTQRHTPSLLPEVEQIKTVRTDSTEYWNVVLDLENNPKHIVSFKATQTVYVRRRPAHDANTSAFQATLQALNDDDGTSSHSLDWLFELPAFASLTKAERALVLPPHHGGSSDVHAGTKETVVDARLVLENATIDSGKRDRLLGLKLLFEWADGKSAEGGDMQWIRREVVERLKARVWTAAEEA</sequence>
<name>A0A8H8S784_9HELO</name>
<dbReference type="GO" id="GO:0070979">
    <property type="term" value="P:protein K11-linked ubiquitination"/>
    <property type="evidence" value="ECO:0007669"/>
    <property type="project" value="TreeGrafter"/>
</dbReference>
<dbReference type="InterPro" id="IPR048971">
    <property type="entry name" value="Apc1_3rd"/>
</dbReference>
<evidence type="ECO:0000259" key="8">
    <source>
        <dbReference type="Pfam" id="PF21282"/>
    </source>
</evidence>
<keyword evidence="5" id="KW-0131">Cell cycle</keyword>
<evidence type="ECO:0000313" key="10">
    <source>
        <dbReference type="Proteomes" id="UP000443090"/>
    </source>
</evidence>
<proteinExistence type="inferred from homology"/>
<comment type="caution">
    <text evidence="9">The sequence shown here is derived from an EMBL/GenBank/DDBJ whole genome shotgun (WGS) entry which is preliminary data.</text>
</comment>
<dbReference type="PANTHER" id="PTHR12827">
    <property type="entry name" value="MEIOTIC CHECKPOINT REGULATOR TSG24 FAMILY MEMBER"/>
    <property type="match status" value="1"/>
</dbReference>
<feature type="domain" description="Anaphase-promoting complex subunit 1 beta-sandwich" evidence="8">
    <location>
        <begin position="1745"/>
        <end position="1824"/>
    </location>
</feature>
<protein>
    <submittedName>
        <fullName evidence="9">Negative regulator of mitosis</fullName>
    </submittedName>
</protein>
<evidence type="ECO:0000256" key="2">
    <source>
        <dbReference type="ARBA" id="ARBA00022618"/>
    </source>
</evidence>
<keyword evidence="10" id="KW-1185">Reference proteome</keyword>
<accession>A0A8H8S784</accession>
<dbReference type="Pfam" id="PF21282">
    <property type="entry name" value="APC1_3rd"/>
    <property type="match status" value="1"/>
</dbReference>
<reference evidence="9 10" key="1">
    <citation type="submission" date="2018-05" db="EMBL/GenBank/DDBJ databases">
        <title>Genome sequencing and assembly of the regulated plant pathogen Lachnellula willkommii and related sister species for the development of diagnostic species identification markers.</title>
        <authorList>
            <person name="Giroux E."/>
            <person name="Bilodeau G."/>
        </authorList>
    </citation>
    <scope>NUCLEOTIDE SEQUENCE [LARGE SCALE GENOMIC DNA]</scope>
    <source>
        <strain evidence="9 10">CBS 160.35</strain>
    </source>
</reference>
<dbReference type="GO" id="GO:0051301">
    <property type="term" value="P:cell division"/>
    <property type="evidence" value="ECO:0007669"/>
    <property type="project" value="UniProtKB-KW"/>
</dbReference>
<organism evidence="9 10">
    <name type="scientific">Lachnellula occidentalis</name>
    <dbReference type="NCBI Taxonomy" id="215460"/>
    <lineage>
        <taxon>Eukaryota</taxon>
        <taxon>Fungi</taxon>
        <taxon>Dikarya</taxon>
        <taxon>Ascomycota</taxon>
        <taxon>Pezizomycotina</taxon>
        <taxon>Leotiomycetes</taxon>
        <taxon>Helotiales</taxon>
        <taxon>Lachnaceae</taxon>
        <taxon>Lachnellula</taxon>
    </lineage>
</organism>
<dbReference type="EMBL" id="QGMI01000123">
    <property type="protein sequence ID" value="TVY46860.1"/>
    <property type="molecule type" value="Genomic_DNA"/>
</dbReference>
<dbReference type="GO" id="GO:0005680">
    <property type="term" value="C:anaphase-promoting complex"/>
    <property type="evidence" value="ECO:0007669"/>
    <property type="project" value="InterPro"/>
</dbReference>
<dbReference type="Proteomes" id="UP000443090">
    <property type="component" value="Unassembled WGS sequence"/>
</dbReference>
<evidence type="ECO:0000256" key="3">
    <source>
        <dbReference type="ARBA" id="ARBA00022737"/>
    </source>
</evidence>
<dbReference type="InterPro" id="IPR011989">
    <property type="entry name" value="ARM-like"/>
</dbReference>
<evidence type="ECO:0000256" key="6">
    <source>
        <dbReference type="SAM" id="MobiDB-lite"/>
    </source>
</evidence>
<gene>
    <name evidence="9" type="primary">bimE</name>
    <name evidence="9" type="ORF">LOCC1_G002785</name>
</gene>